<reference evidence="2" key="1">
    <citation type="submission" date="2018-06" db="EMBL/GenBank/DDBJ databases">
        <authorList>
            <person name="Zhirakovskaya E."/>
        </authorList>
    </citation>
    <scope>NUCLEOTIDE SEQUENCE</scope>
</reference>
<dbReference type="EMBL" id="UOFG01000240">
    <property type="protein sequence ID" value="VAW64861.1"/>
    <property type="molecule type" value="Genomic_DNA"/>
</dbReference>
<keyword evidence="1" id="KW-0472">Membrane</keyword>
<evidence type="ECO:0000313" key="2">
    <source>
        <dbReference type="EMBL" id="VAW64861.1"/>
    </source>
</evidence>
<accession>A0A3B0XAU4</accession>
<gene>
    <name evidence="2" type="ORF">MNBD_GAMMA11-2219</name>
</gene>
<dbReference type="AlphaFoldDB" id="A0A3B0XAU4"/>
<organism evidence="2">
    <name type="scientific">hydrothermal vent metagenome</name>
    <dbReference type="NCBI Taxonomy" id="652676"/>
    <lineage>
        <taxon>unclassified sequences</taxon>
        <taxon>metagenomes</taxon>
        <taxon>ecological metagenomes</taxon>
    </lineage>
</organism>
<dbReference type="InterPro" id="IPR021523">
    <property type="entry name" value="DUF3187"/>
</dbReference>
<sequence>MYESLGGSLNNIRYAYFIKLISIKYVIFVLLLILSARIQADNYAPEPYWQGTLGPLNIRSMSPGQALRLAPLPRSPYGLPEGKTELQFNMAAASVFLQSPGIYLVDFNFIDTRIAVNHGFKGGWSTELSFSDRRIQNLYLDEFVEAFHDVFGIDQNGRDINQNETRIIIPGYSANFSNDLDGVFSQTIGLSVQKVLIDKSVEWPALAVILNTSIETLSDGMIEKGAFDYSLQLSLAEKKLSGYYFANVSYTRFGSDKTLGVIPLSEKQFSGMLGYEFSVTENEAFIVQYLFSEGVLQNLGALGRVSHEIHLGYKWRTDKNTYEAGLVENIVNFDNGPDVAFAFGVTHRL</sequence>
<protein>
    <recommendedName>
        <fullName evidence="3">DUF3187 family protein</fullName>
    </recommendedName>
</protein>
<evidence type="ECO:0008006" key="3">
    <source>
        <dbReference type="Google" id="ProtNLM"/>
    </source>
</evidence>
<dbReference type="Pfam" id="PF11383">
    <property type="entry name" value="DUF3187"/>
    <property type="match status" value="1"/>
</dbReference>
<feature type="transmembrane region" description="Helical" evidence="1">
    <location>
        <begin position="14"/>
        <end position="34"/>
    </location>
</feature>
<keyword evidence="1" id="KW-0812">Transmembrane</keyword>
<keyword evidence="1" id="KW-1133">Transmembrane helix</keyword>
<proteinExistence type="predicted"/>
<name>A0A3B0XAU4_9ZZZZ</name>
<evidence type="ECO:0000256" key="1">
    <source>
        <dbReference type="SAM" id="Phobius"/>
    </source>
</evidence>